<dbReference type="EMBL" id="QDKL01000001">
    <property type="protein sequence ID" value="RZF23087.1"/>
    <property type="molecule type" value="Genomic_DNA"/>
</dbReference>
<proteinExistence type="predicted"/>
<reference evidence="2" key="1">
    <citation type="journal article" date="2019" name="Int. J. Syst. Evol. Microbiol.">
        <title>Halobacteriovorax valvorus sp. nov., a novel prokaryotic predator isolated from coastal seawater of China.</title>
        <authorList>
            <person name="Chen M.-X."/>
        </authorList>
    </citation>
    <scope>NUCLEOTIDE SEQUENCE [LARGE SCALE GENOMIC DNA]</scope>
    <source>
        <strain evidence="2">BL9</strain>
    </source>
</reference>
<dbReference type="RefSeq" id="WP_114706032.1">
    <property type="nucleotide sequence ID" value="NZ_QDKL01000001.1"/>
</dbReference>
<accession>A0ABY0IJG2</accession>
<name>A0ABY0IJG2_9BACT</name>
<protein>
    <recommendedName>
        <fullName evidence="3">Lipoprotein</fullName>
    </recommendedName>
</protein>
<dbReference type="PROSITE" id="PS51257">
    <property type="entry name" value="PROKAR_LIPOPROTEIN"/>
    <property type="match status" value="1"/>
</dbReference>
<evidence type="ECO:0008006" key="3">
    <source>
        <dbReference type="Google" id="ProtNLM"/>
    </source>
</evidence>
<keyword evidence="2" id="KW-1185">Reference proteome</keyword>
<gene>
    <name evidence="1" type="ORF">DAY19_04770</name>
</gene>
<dbReference type="Proteomes" id="UP000443582">
    <property type="component" value="Unassembled WGS sequence"/>
</dbReference>
<sequence length="395" mass="44618">MNKLIAPIILILAFTVTSCSDDAKKAINNIASQSEETLGGISNDRTILNPKLGNFCDGHECPEGIVAVKTEKKKLTCSGIVKSQSEVLISENCATENEAFNIQTTDGKLIKVTSVEDELSNEFGDKILKLNLEKEIPNTANIELPEIDNNEVQLNYFNELGELQSQDCELTYASLAYANSFDNESQLLNIKNCEGVRDGALISQNGKSIGFLTKKHNEIELYEGISLNGNNKSHSIIGKMDKISLNLFSDDAFIIGYLAASFPLNDADSIQEHISFNSTSFSFKTELKCYKSSSFETEDKIFQIQFKNKILEFNENTYLEEEVLTYYIRKDKIRFPLGTDIRAHLSEFNYMKYWGSKKSLESVYIRNPFTNEILNELIKLPEKNRKFVKLEVCNM</sequence>
<evidence type="ECO:0000313" key="2">
    <source>
        <dbReference type="Proteomes" id="UP000443582"/>
    </source>
</evidence>
<comment type="caution">
    <text evidence="1">The sequence shown here is derived from an EMBL/GenBank/DDBJ whole genome shotgun (WGS) entry which is preliminary data.</text>
</comment>
<evidence type="ECO:0000313" key="1">
    <source>
        <dbReference type="EMBL" id="RZF23087.1"/>
    </source>
</evidence>
<organism evidence="1 2">
    <name type="scientific">Halobacteriovorax vibrionivorans</name>
    <dbReference type="NCBI Taxonomy" id="2152716"/>
    <lineage>
        <taxon>Bacteria</taxon>
        <taxon>Pseudomonadati</taxon>
        <taxon>Bdellovibrionota</taxon>
        <taxon>Bacteriovoracia</taxon>
        <taxon>Bacteriovoracales</taxon>
        <taxon>Halobacteriovoraceae</taxon>
        <taxon>Halobacteriovorax</taxon>
    </lineage>
</organism>